<keyword evidence="6" id="KW-1185">Reference proteome</keyword>
<dbReference type="PANTHER" id="PTHR22953:SF153">
    <property type="entry name" value="PURPLE ACID PHOSPHATASE"/>
    <property type="match status" value="1"/>
</dbReference>
<proteinExistence type="predicted"/>
<feature type="chain" id="PRO_5012736396" description="Calcineurin-like phosphoesterase domain-containing protein" evidence="3">
    <location>
        <begin position="46"/>
        <end position="387"/>
    </location>
</feature>
<dbReference type="InterPro" id="IPR029052">
    <property type="entry name" value="Metallo-depent_PP-like"/>
</dbReference>
<feature type="domain" description="Calcineurin-like phosphoesterase" evidence="4">
    <location>
        <begin position="65"/>
        <end position="298"/>
    </location>
</feature>
<dbReference type="InterPro" id="IPR004843">
    <property type="entry name" value="Calcineurin-like_PHP"/>
</dbReference>
<dbReference type="PANTHER" id="PTHR22953">
    <property type="entry name" value="ACID PHOSPHATASE RELATED"/>
    <property type="match status" value="1"/>
</dbReference>
<feature type="region of interest" description="Disordered" evidence="2">
    <location>
        <begin position="1"/>
        <end position="22"/>
    </location>
</feature>
<dbReference type="Proteomes" id="UP000031501">
    <property type="component" value="Chromosome"/>
</dbReference>
<sequence length="387" mass="41389">MTATMTPRPLRSSGAGKEPSAMRRRTLAALAATGALLLTATAATAEGIHNAWPYRATPNRTAVLAAVGDIACEPDGDDEGVDTKYLCNGTRQTAQALTADQIEAIQPDLVALLGDEQYQVGRYNDFMGSFDRTYGAFKYLQRPAPGNHEFYDYKDGEKGVDGSGYYAYYNGRSLDSAGSPLTDAQGQPVPRAHGQAGTAGQGWYSYNLGAWHIISLNAECKVQSGGCSADGAWVKQQTAWLRDDLAADHAPCTLAYWHQPAFSASADPSNEGGMSQTAWWPLLYKAGVDVVLNGHEHLYARFAPQNPQGKADPHKGITEFIIGTGGEGLDTLAPADQSPNRVTGNDTSYGVSRFVLKPMGYSWLYRAANGTGYTDSGSARCHGPAHH</sequence>
<dbReference type="EMBL" id="CP022433">
    <property type="protein sequence ID" value="ASN22729.1"/>
    <property type="molecule type" value="Genomic_DNA"/>
</dbReference>
<gene>
    <name evidence="5" type="ORF">LK07_00320</name>
</gene>
<organism evidence="5 6">
    <name type="scientific">Streptomyces pluripotens</name>
    <dbReference type="NCBI Taxonomy" id="1355015"/>
    <lineage>
        <taxon>Bacteria</taxon>
        <taxon>Bacillati</taxon>
        <taxon>Actinomycetota</taxon>
        <taxon>Actinomycetes</taxon>
        <taxon>Kitasatosporales</taxon>
        <taxon>Streptomycetaceae</taxon>
        <taxon>Streptomyces</taxon>
    </lineage>
</organism>
<evidence type="ECO:0000256" key="2">
    <source>
        <dbReference type="SAM" id="MobiDB-lite"/>
    </source>
</evidence>
<keyword evidence="1 3" id="KW-0732">Signal</keyword>
<dbReference type="Pfam" id="PF00149">
    <property type="entry name" value="Metallophos"/>
    <property type="match status" value="1"/>
</dbReference>
<name>A0A221NRX2_9ACTN</name>
<protein>
    <recommendedName>
        <fullName evidence="4">Calcineurin-like phosphoesterase domain-containing protein</fullName>
    </recommendedName>
</protein>
<dbReference type="AlphaFoldDB" id="A0A221NRX2"/>
<accession>A0A221NRX2</accession>
<dbReference type="Gene3D" id="3.60.21.10">
    <property type="match status" value="1"/>
</dbReference>
<feature type="signal peptide" evidence="3">
    <location>
        <begin position="1"/>
        <end position="45"/>
    </location>
</feature>
<dbReference type="GO" id="GO:0003993">
    <property type="term" value="F:acid phosphatase activity"/>
    <property type="evidence" value="ECO:0007669"/>
    <property type="project" value="InterPro"/>
</dbReference>
<reference evidence="5 6" key="1">
    <citation type="submission" date="2017-07" db="EMBL/GenBank/DDBJ databases">
        <title>Genome sequence of Streptomyces pluripotens MUSC 137T.</title>
        <authorList>
            <person name="Ser H.-L."/>
            <person name="Lee L.-H."/>
        </authorList>
    </citation>
    <scope>NUCLEOTIDE SEQUENCE [LARGE SCALE GENOMIC DNA]</scope>
    <source>
        <strain evidence="5 6">MUSC 137</strain>
    </source>
</reference>
<evidence type="ECO:0000313" key="6">
    <source>
        <dbReference type="Proteomes" id="UP000031501"/>
    </source>
</evidence>
<evidence type="ECO:0000256" key="1">
    <source>
        <dbReference type="ARBA" id="ARBA00022729"/>
    </source>
</evidence>
<evidence type="ECO:0000313" key="5">
    <source>
        <dbReference type="EMBL" id="ASN22729.1"/>
    </source>
</evidence>
<dbReference type="SUPFAM" id="SSF56300">
    <property type="entry name" value="Metallo-dependent phosphatases"/>
    <property type="match status" value="1"/>
</dbReference>
<dbReference type="InterPro" id="IPR039331">
    <property type="entry name" value="PAPs-like"/>
</dbReference>
<evidence type="ECO:0000256" key="3">
    <source>
        <dbReference type="SAM" id="SignalP"/>
    </source>
</evidence>
<evidence type="ECO:0000259" key="4">
    <source>
        <dbReference type="Pfam" id="PF00149"/>
    </source>
</evidence>